<dbReference type="SUPFAM" id="SSF103473">
    <property type="entry name" value="MFS general substrate transporter"/>
    <property type="match status" value="1"/>
</dbReference>
<evidence type="ECO:0000313" key="10">
    <source>
        <dbReference type="EMBL" id="KYF61277.1"/>
    </source>
</evidence>
<evidence type="ECO:0000256" key="6">
    <source>
        <dbReference type="ARBA" id="ARBA00022989"/>
    </source>
</evidence>
<dbReference type="GO" id="GO:0022857">
    <property type="term" value="F:transmembrane transporter activity"/>
    <property type="evidence" value="ECO:0007669"/>
    <property type="project" value="InterPro"/>
</dbReference>
<comment type="subcellular location">
    <subcellularLocation>
        <location evidence="1">Cell membrane</location>
        <topology evidence="1">Multi-pass membrane protein</topology>
    </subcellularLocation>
</comment>
<proteinExistence type="inferred from homology"/>
<feature type="transmembrane region" description="Helical" evidence="8">
    <location>
        <begin position="315"/>
        <end position="332"/>
    </location>
</feature>
<feature type="transmembrane region" description="Helical" evidence="8">
    <location>
        <begin position="241"/>
        <end position="258"/>
    </location>
</feature>
<keyword evidence="7 8" id="KW-0472">Membrane</keyword>
<feature type="transmembrane region" description="Helical" evidence="8">
    <location>
        <begin position="57"/>
        <end position="77"/>
    </location>
</feature>
<dbReference type="InterPro" id="IPR004638">
    <property type="entry name" value="EmrB-like"/>
</dbReference>
<feature type="transmembrane region" description="Helical" evidence="8">
    <location>
        <begin position="497"/>
        <end position="515"/>
    </location>
</feature>
<dbReference type="GO" id="GO:0005886">
    <property type="term" value="C:plasma membrane"/>
    <property type="evidence" value="ECO:0007669"/>
    <property type="project" value="UniProtKB-SubCell"/>
</dbReference>
<evidence type="ECO:0000256" key="4">
    <source>
        <dbReference type="ARBA" id="ARBA00022475"/>
    </source>
</evidence>
<dbReference type="InterPro" id="IPR011701">
    <property type="entry name" value="MFS"/>
</dbReference>
<name>A0A150PZT8_SORCE</name>
<dbReference type="AlphaFoldDB" id="A0A150PZT8"/>
<protein>
    <submittedName>
        <fullName evidence="10">Multidrug MFS transporter</fullName>
    </submittedName>
</protein>
<comment type="caution">
    <text evidence="10">The sequence shown here is derived from an EMBL/GenBank/DDBJ whole genome shotgun (WGS) entry which is preliminary data.</text>
</comment>
<feature type="transmembrane region" description="Helical" evidence="8">
    <location>
        <begin position="149"/>
        <end position="171"/>
    </location>
</feature>
<evidence type="ECO:0000313" key="11">
    <source>
        <dbReference type="Proteomes" id="UP000075260"/>
    </source>
</evidence>
<organism evidence="10 11">
    <name type="scientific">Sorangium cellulosum</name>
    <name type="common">Polyangium cellulosum</name>
    <dbReference type="NCBI Taxonomy" id="56"/>
    <lineage>
        <taxon>Bacteria</taxon>
        <taxon>Pseudomonadati</taxon>
        <taxon>Myxococcota</taxon>
        <taxon>Polyangia</taxon>
        <taxon>Polyangiales</taxon>
        <taxon>Polyangiaceae</taxon>
        <taxon>Sorangium</taxon>
    </lineage>
</organism>
<feature type="transmembrane region" description="Helical" evidence="8">
    <location>
        <begin position="89"/>
        <end position="115"/>
    </location>
</feature>
<dbReference type="CDD" id="cd17503">
    <property type="entry name" value="MFS_LmrB_MDR_like"/>
    <property type="match status" value="1"/>
</dbReference>
<feature type="transmembrane region" description="Helical" evidence="8">
    <location>
        <begin position="177"/>
        <end position="197"/>
    </location>
</feature>
<keyword evidence="4" id="KW-1003">Cell membrane</keyword>
<dbReference type="InterPro" id="IPR020846">
    <property type="entry name" value="MFS_dom"/>
</dbReference>
<accession>A0A150PZT8</accession>
<feature type="transmembrane region" description="Helical" evidence="8">
    <location>
        <begin position="373"/>
        <end position="395"/>
    </location>
</feature>
<reference evidence="10 11" key="1">
    <citation type="submission" date="2014-02" db="EMBL/GenBank/DDBJ databases">
        <title>The small core and large imbalanced accessory genome model reveals a collaborative survival strategy of Sorangium cellulosum strains in nature.</title>
        <authorList>
            <person name="Han K."/>
            <person name="Peng R."/>
            <person name="Blom J."/>
            <person name="Li Y.-Z."/>
        </authorList>
    </citation>
    <scope>NUCLEOTIDE SEQUENCE [LARGE SCALE GENOMIC DNA]</scope>
    <source>
        <strain evidence="10 11">So0008-312</strain>
    </source>
</reference>
<evidence type="ECO:0000256" key="7">
    <source>
        <dbReference type="ARBA" id="ARBA00023136"/>
    </source>
</evidence>
<keyword evidence="6 8" id="KW-1133">Transmembrane helix</keyword>
<keyword evidence="5 8" id="KW-0812">Transmembrane</keyword>
<evidence type="ECO:0000256" key="5">
    <source>
        <dbReference type="ARBA" id="ARBA00022692"/>
    </source>
</evidence>
<keyword evidence="3" id="KW-0813">Transport</keyword>
<sequence>MAHVAASPAALELDAAPANKWAVAVAVAIGALLEVVDASIVNVALKEMQTSLGASMSQASWIVSSYAVANVIVLPLAAWLGHRFGKKSYFIFSLVGFTAASVLCGLSTTLPLLVIARVLQGLTGGGLLAKAQSILFETFPKEEQPTAQAFFGAIVIAGPTIGPTLGGYIVTNVGWRWIFFINLPLGVLAVVLCLAALPADGPLAAARKGIDWLAIGLLAVGLGCMQTFLEEGNSHDWFDDSLIVALFAASLVSLVLFVRRELRAEEPVVDLRVLGHRSLWAGSVLSVVMGMALYGGLFAVPIFAQTVLRYTSQQTGLLMLPGALATALLMPVAGRLSRRMDPRLTLVMGALLLAASLTMLASMNPQTGGDDLFWPLIVRSVGTTFMFLPLSLAALGPIPRKDIAAATGFYNLTRQLGGSIGVALLSTLLVRRQAFHEAVLAEKLVSNDPMTIERVDLLTRAMMASGASVAEAKQRALSLLSGSVAQQGSVMSFADTFWLAGVIIVLFLPLVMLLGKPQRGVKVEAGH</sequence>
<evidence type="ECO:0000256" key="1">
    <source>
        <dbReference type="ARBA" id="ARBA00004651"/>
    </source>
</evidence>
<feature type="transmembrane region" description="Helical" evidence="8">
    <location>
        <begin position="21"/>
        <end position="45"/>
    </location>
</feature>
<feature type="transmembrane region" description="Helical" evidence="8">
    <location>
        <begin position="416"/>
        <end position="434"/>
    </location>
</feature>
<dbReference type="OrthoDB" id="9807274at2"/>
<dbReference type="InterPro" id="IPR036259">
    <property type="entry name" value="MFS_trans_sf"/>
</dbReference>
<dbReference type="NCBIfam" id="TIGR00711">
    <property type="entry name" value="efflux_EmrB"/>
    <property type="match status" value="1"/>
</dbReference>
<feature type="transmembrane region" description="Helical" evidence="8">
    <location>
        <begin position="344"/>
        <end position="361"/>
    </location>
</feature>
<dbReference type="PANTHER" id="PTHR42718">
    <property type="entry name" value="MAJOR FACILITATOR SUPERFAMILY MULTIDRUG TRANSPORTER MFSC"/>
    <property type="match status" value="1"/>
</dbReference>
<feature type="domain" description="Major facilitator superfamily (MFS) profile" evidence="9">
    <location>
        <begin position="23"/>
        <end position="519"/>
    </location>
</feature>
<dbReference type="EMBL" id="JEMA01001204">
    <property type="protein sequence ID" value="KYF61277.1"/>
    <property type="molecule type" value="Genomic_DNA"/>
</dbReference>
<dbReference type="RefSeq" id="WP_061613123.1">
    <property type="nucleotide sequence ID" value="NZ_JEMA01001204.1"/>
</dbReference>
<dbReference type="PANTHER" id="PTHR42718:SF9">
    <property type="entry name" value="MAJOR FACILITATOR SUPERFAMILY MULTIDRUG TRANSPORTER MFSC"/>
    <property type="match status" value="1"/>
</dbReference>
<dbReference type="Gene3D" id="1.20.1720.10">
    <property type="entry name" value="Multidrug resistance protein D"/>
    <property type="match status" value="1"/>
</dbReference>
<dbReference type="Gene3D" id="1.20.1250.20">
    <property type="entry name" value="MFS general substrate transporter like domains"/>
    <property type="match status" value="1"/>
</dbReference>
<dbReference type="Proteomes" id="UP000075260">
    <property type="component" value="Unassembled WGS sequence"/>
</dbReference>
<evidence type="ECO:0000256" key="8">
    <source>
        <dbReference type="SAM" id="Phobius"/>
    </source>
</evidence>
<gene>
    <name evidence="10" type="ORF">BE15_09195</name>
</gene>
<dbReference type="Pfam" id="PF07690">
    <property type="entry name" value="MFS_1"/>
    <property type="match status" value="1"/>
</dbReference>
<feature type="transmembrane region" description="Helical" evidence="8">
    <location>
        <begin position="279"/>
        <end position="303"/>
    </location>
</feature>
<evidence type="ECO:0000256" key="2">
    <source>
        <dbReference type="ARBA" id="ARBA00008537"/>
    </source>
</evidence>
<dbReference type="PROSITE" id="PS50850">
    <property type="entry name" value="MFS"/>
    <property type="match status" value="1"/>
</dbReference>
<evidence type="ECO:0000256" key="3">
    <source>
        <dbReference type="ARBA" id="ARBA00022448"/>
    </source>
</evidence>
<evidence type="ECO:0000259" key="9">
    <source>
        <dbReference type="PROSITE" id="PS50850"/>
    </source>
</evidence>
<comment type="similarity">
    <text evidence="2">Belongs to the major facilitator superfamily. EmrB family.</text>
</comment>